<dbReference type="Proteomes" id="UP000885672">
    <property type="component" value="Unassembled WGS sequence"/>
</dbReference>
<dbReference type="Pfam" id="PF03819">
    <property type="entry name" value="MazG"/>
    <property type="match status" value="1"/>
</dbReference>
<dbReference type="PANTHER" id="PTHR42702">
    <property type="entry name" value="NUCLEOTIDE PYROPHOSPHOHYDROLASE"/>
    <property type="match status" value="1"/>
</dbReference>
<feature type="domain" description="NTP pyrophosphohydrolase MazG-like" evidence="1">
    <location>
        <begin position="26"/>
        <end position="76"/>
    </location>
</feature>
<protein>
    <submittedName>
        <fullName evidence="2">Nucleotide pyrophosphohydrolase</fullName>
    </submittedName>
</protein>
<accession>A0A7V0XFR4</accession>
<evidence type="ECO:0000259" key="1">
    <source>
        <dbReference type="Pfam" id="PF03819"/>
    </source>
</evidence>
<name>A0A7V0XFR4_UNCW3</name>
<organism evidence="2">
    <name type="scientific">candidate division WOR-3 bacterium</name>
    <dbReference type="NCBI Taxonomy" id="2052148"/>
    <lineage>
        <taxon>Bacteria</taxon>
        <taxon>Bacteria division WOR-3</taxon>
    </lineage>
</organism>
<dbReference type="SUPFAM" id="SSF101386">
    <property type="entry name" value="all-alpha NTP pyrophosphatases"/>
    <property type="match status" value="1"/>
</dbReference>
<dbReference type="CDD" id="cd11535">
    <property type="entry name" value="NTP-PPase_SsMazG"/>
    <property type="match status" value="1"/>
</dbReference>
<dbReference type="Gene3D" id="1.10.287.1080">
    <property type="entry name" value="MazG-like"/>
    <property type="match status" value="1"/>
</dbReference>
<dbReference type="InterPro" id="IPR004518">
    <property type="entry name" value="MazG-like_dom"/>
</dbReference>
<dbReference type="AlphaFoldDB" id="A0A7V0XFR4"/>
<dbReference type="PANTHER" id="PTHR42702:SF1">
    <property type="entry name" value="REGULATORY PROTEIN FOR BETA-LACTAMASE"/>
    <property type="match status" value="1"/>
</dbReference>
<proteinExistence type="predicted"/>
<gene>
    <name evidence="2" type="ORF">ENN51_07300</name>
</gene>
<evidence type="ECO:0000313" key="2">
    <source>
        <dbReference type="EMBL" id="HDR00070.1"/>
    </source>
</evidence>
<sequence>MTIGEFQQAIRATYLEKDRRRGVDGTFRWLVEETGELARAIRRGERRNLEEEFSDVFAWLASLASLSGVNLEQAALRYASGCPKCGGVPCNCVERPGTGVSPS</sequence>
<dbReference type="EMBL" id="DSBX01000272">
    <property type="protein sequence ID" value="HDR00070.1"/>
    <property type="molecule type" value="Genomic_DNA"/>
</dbReference>
<reference evidence="2" key="1">
    <citation type="journal article" date="2020" name="mSystems">
        <title>Genome- and Community-Level Interaction Insights into Carbon Utilization and Element Cycling Functions of Hydrothermarchaeota in Hydrothermal Sediment.</title>
        <authorList>
            <person name="Zhou Z."/>
            <person name="Liu Y."/>
            <person name="Xu W."/>
            <person name="Pan J."/>
            <person name="Luo Z.H."/>
            <person name="Li M."/>
        </authorList>
    </citation>
    <scope>NUCLEOTIDE SEQUENCE [LARGE SCALE GENOMIC DNA]</scope>
    <source>
        <strain evidence="2">SpSt-1182</strain>
    </source>
</reference>
<comment type="caution">
    <text evidence="2">The sequence shown here is derived from an EMBL/GenBank/DDBJ whole genome shotgun (WGS) entry which is preliminary data.</text>
</comment>